<dbReference type="InterPro" id="IPR036890">
    <property type="entry name" value="HATPase_C_sf"/>
</dbReference>
<evidence type="ECO:0000256" key="8">
    <source>
        <dbReference type="ARBA" id="ARBA00023012"/>
    </source>
</evidence>
<dbReference type="EMBL" id="NQWI01000023">
    <property type="protein sequence ID" value="PDW03708.1"/>
    <property type="molecule type" value="Genomic_DNA"/>
</dbReference>
<dbReference type="SUPFAM" id="SSF55874">
    <property type="entry name" value="ATPase domain of HSP90 chaperone/DNA topoisomerase II/histidine kinase"/>
    <property type="match status" value="1"/>
</dbReference>
<proteinExistence type="predicted"/>
<dbReference type="Proteomes" id="UP000220527">
    <property type="component" value="Unassembled WGS sequence"/>
</dbReference>
<comment type="catalytic activity">
    <reaction evidence="1">
        <text>ATP + protein L-histidine = ADP + protein N-phospho-L-histidine.</text>
        <dbReference type="EC" id="2.7.13.3"/>
    </reaction>
</comment>
<comment type="caution">
    <text evidence="11">The sequence shown here is derived from an EMBL/GenBank/DDBJ whole genome shotgun (WGS) entry which is preliminary data.</text>
</comment>
<evidence type="ECO:0000313" key="12">
    <source>
        <dbReference type="Proteomes" id="UP000220527"/>
    </source>
</evidence>
<dbReference type="InterPro" id="IPR036097">
    <property type="entry name" value="HisK_dim/P_sf"/>
</dbReference>
<dbReference type="InterPro" id="IPR005467">
    <property type="entry name" value="His_kinase_dom"/>
</dbReference>
<dbReference type="SMART" id="SM00388">
    <property type="entry name" value="HisKA"/>
    <property type="match status" value="1"/>
</dbReference>
<dbReference type="PANTHER" id="PTHR43065:SF10">
    <property type="entry name" value="PEROXIDE STRESS-ACTIVATED HISTIDINE KINASE MAK3"/>
    <property type="match status" value="1"/>
</dbReference>
<organism evidence="11 12">
    <name type="scientific">Candidatus Viridilinea mediisalina</name>
    <dbReference type="NCBI Taxonomy" id="2024553"/>
    <lineage>
        <taxon>Bacteria</taxon>
        <taxon>Bacillati</taxon>
        <taxon>Chloroflexota</taxon>
        <taxon>Chloroflexia</taxon>
        <taxon>Chloroflexales</taxon>
        <taxon>Chloroflexineae</taxon>
        <taxon>Oscillochloridaceae</taxon>
        <taxon>Candidatus Viridilinea</taxon>
    </lineage>
</organism>
<feature type="domain" description="Histidine kinase" evidence="10">
    <location>
        <begin position="181"/>
        <end position="390"/>
    </location>
</feature>
<keyword evidence="3" id="KW-0597">Phosphoprotein</keyword>
<evidence type="ECO:0000256" key="2">
    <source>
        <dbReference type="ARBA" id="ARBA00012438"/>
    </source>
</evidence>
<keyword evidence="4" id="KW-0808">Transferase</keyword>
<dbReference type="Pfam" id="PF02518">
    <property type="entry name" value="HATPase_c"/>
    <property type="match status" value="1"/>
</dbReference>
<evidence type="ECO:0000313" key="11">
    <source>
        <dbReference type="EMBL" id="PDW03708.1"/>
    </source>
</evidence>
<dbReference type="PANTHER" id="PTHR43065">
    <property type="entry name" value="SENSOR HISTIDINE KINASE"/>
    <property type="match status" value="1"/>
</dbReference>
<dbReference type="CDD" id="cd00082">
    <property type="entry name" value="HisKA"/>
    <property type="match status" value="1"/>
</dbReference>
<dbReference type="InterPro" id="IPR003661">
    <property type="entry name" value="HisK_dim/P_dom"/>
</dbReference>
<evidence type="ECO:0000256" key="9">
    <source>
        <dbReference type="SAM" id="Coils"/>
    </source>
</evidence>
<dbReference type="AlphaFoldDB" id="A0A2A6RLH5"/>
<evidence type="ECO:0000256" key="6">
    <source>
        <dbReference type="ARBA" id="ARBA00022777"/>
    </source>
</evidence>
<dbReference type="GO" id="GO:0000155">
    <property type="term" value="F:phosphorelay sensor kinase activity"/>
    <property type="evidence" value="ECO:0007669"/>
    <property type="project" value="InterPro"/>
</dbReference>
<dbReference type="EC" id="2.7.13.3" evidence="2"/>
<dbReference type="SMART" id="SM00387">
    <property type="entry name" value="HATPase_c"/>
    <property type="match status" value="1"/>
</dbReference>
<dbReference type="Pfam" id="PF00512">
    <property type="entry name" value="HisKA"/>
    <property type="match status" value="1"/>
</dbReference>
<sequence>MPRMTNEADNYIKELEQNLRQQSEELRRSRDLLRVVFDNLPEGLLLIDATGCLLAANTSFCTQIIGRRPQAVVGVGYRQLWDDLARSAELRLTVQGPSDEEQPLIPEATQSFGDQVSQWRILCTDVVGQQRWFKVERVPLQSELVGQQWLERWRDVTRDEEIKRRLLLQDQLASLGRLAASVAHEVGNPLQSVMSCLELCREDRSIGQNSREYLNLAVGELERMARTMERLRQLYRPPQLAWEPLDLNQVLRQVAQFTRRKLHQAKVQLDLDLEYDLPLIVGQADALRQVFLNLILNAQEAMPQGGTIWVKAQRKETDRACQVVVSDTGVGIGPDLLPYIFDPFRSGKAQGVGLGLYLSQQIVEQHAGSIEVQSHVGVGTSIIVLLPWNDAAPQHDVEEE</sequence>
<dbReference type="InterPro" id="IPR003594">
    <property type="entry name" value="HATPase_dom"/>
</dbReference>
<dbReference type="PROSITE" id="PS50109">
    <property type="entry name" value="HIS_KIN"/>
    <property type="match status" value="1"/>
</dbReference>
<dbReference type="GO" id="GO:0005524">
    <property type="term" value="F:ATP binding"/>
    <property type="evidence" value="ECO:0007669"/>
    <property type="project" value="UniProtKB-KW"/>
</dbReference>
<dbReference type="RefSeq" id="WP_097643433.1">
    <property type="nucleotide sequence ID" value="NZ_NQWI01000023.1"/>
</dbReference>
<gene>
    <name evidence="11" type="ORF">CJ255_07310</name>
</gene>
<evidence type="ECO:0000256" key="5">
    <source>
        <dbReference type="ARBA" id="ARBA00022741"/>
    </source>
</evidence>
<protein>
    <recommendedName>
        <fullName evidence="2">histidine kinase</fullName>
        <ecNumber evidence="2">2.7.13.3</ecNumber>
    </recommendedName>
</protein>
<evidence type="ECO:0000256" key="4">
    <source>
        <dbReference type="ARBA" id="ARBA00022679"/>
    </source>
</evidence>
<keyword evidence="6" id="KW-0418">Kinase</keyword>
<dbReference type="SUPFAM" id="SSF55785">
    <property type="entry name" value="PYP-like sensor domain (PAS domain)"/>
    <property type="match status" value="1"/>
</dbReference>
<dbReference type="OrthoDB" id="9784397at2"/>
<dbReference type="InterPro" id="IPR035965">
    <property type="entry name" value="PAS-like_dom_sf"/>
</dbReference>
<evidence type="ECO:0000256" key="1">
    <source>
        <dbReference type="ARBA" id="ARBA00000085"/>
    </source>
</evidence>
<dbReference type="InterPro" id="IPR004358">
    <property type="entry name" value="Sig_transdc_His_kin-like_C"/>
</dbReference>
<evidence type="ECO:0000259" key="10">
    <source>
        <dbReference type="PROSITE" id="PS50109"/>
    </source>
</evidence>
<reference evidence="12" key="1">
    <citation type="submission" date="2017-08" db="EMBL/GenBank/DDBJ databases">
        <authorList>
            <person name="Grouzdev D.S."/>
            <person name="Gaisin V.A."/>
            <person name="Rysina M.S."/>
            <person name="Gorlenko V.M."/>
        </authorList>
    </citation>
    <scope>NUCLEOTIDE SEQUENCE [LARGE SCALE GENOMIC DNA]</scope>
    <source>
        <strain evidence="12">Kir15-3F</strain>
    </source>
</reference>
<evidence type="ECO:0000256" key="7">
    <source>
        <dbReference type="ARBA" id="ARBA00022840"/>
    </source>
</evidence>
<keyword evidence="12" id="KW-1185">Reference proteome</keyword>
<keyword evidence="5" id="KW-0547">Nucleotide-binding</keyword>
<feature type="coiled-coil region" evidence="9">
    <location>
        <begin position="5"/>
        <end position="32"/>
    </location>
</feature>
<evidence type="ECO:0000256" key="3">
    <source>
        <dbReference type="ARBA" id="ARBA00022553"/>
    </source>
</evidence>
<dbReference type="Gene3D" id="3.30.450.20">
    <property type="entry name" value="PAS domain"/>
    <property type="match status" value="1"/>
</dbReference>
<keyword evidence="9" id="KW-0175">Coiled coil</keyword>
<dbReference type="PRINTS" id="PR00344">
    <property type="entry name" value="BCTRLSENSOR"/>
</dbReference>
<accession>A0A2A6RLH5</accession>
<keyword evidence="8" id="KW-0902">Two-component regulatory system</keyword>
<name>A0A2A6RLH5_9CHLR</name>
<dbReference type="Gene3D" id="3.30.565.10">
    <property type="entry name" value="Histidine kinase-like ATPase, C-terminal domain"/>
    <property type="match status" value="1"/>
</dbReference>
<keyword evidence="7" id="KW-0067">ATP-binding</keyword>
<dbReference type="SUPFAM" id="SSF47384">
    <property type="entry name" value="Homodimeric domain of signal transducing histidine kinase"/>
    <property type="match status" value="1"/>
</dbReference>
<dbReference type="Gene3D" id="1.10.287.130">
    <property type="match status" value="1"/>
</dbReference>